<comment type="caution">
    <text evidence="5">The sequence shown here is derived from an EMBL/GenBank/DDBJ whole genome shotgun (WGS) entry which is preliminary data.</text>
</comment>
<evidence type="ECO:0000259" key="4">
    <source>
        <dbReference type="PROSITE" id="PS01124"/>
    </source>
</evidence>
<name>A0A3P1CB07_9BACT</name>
<dbReference type="SUPFAM" id="SSF46689">
    <property type="entry name" value="Homeodomain-like"/>
    <property type="match status" value="1"/>
</dbReference>
<evidence type="ECO:0000313" key="6">
    <source>
        <dbReference type="Proteomes" id="UP000274271"/>
    </source>
</evidence>
<evidence type="ECO:0000313" key="5">
    <source>
        <dbReference type="EMBL" id="RRB10507.1"/>
    </source>
</evidence>
<protein>
    <submittedName>
        <fullName evidence="5">AraC family transcriptional regulator</fullName>
    </submittedName>
</protein>
<dbReference type="InterPro" id="IPR020449">
    <property type="entry name" value="Tscrpt_reg_AraC-type_HTH"/>
</dbReference>
<dbReference type="Gene3D" id="1.10.10.60">
    <property type="entry name" value="Homeodomain-like"/>
    <property type="match status" value="1"/>
</dbReference>
<accession>A0A3P1CB07</accession>
<keyword evidence="3" id="KW-0804">Transcription</keyword>
<dbReference type="PRINTS" id="PR00032">
    <property type="entry name" value="HTHARAC"/>
</dbReference>
<keyword evidence="6" id="KW-1185">Reference proteome</keyword>
<evidence type="ECO:0000256" key="1">
    <source>
        <dbReference type="ARBA" id="ARBA00023015"/>
    </source>
</evidence>
<dbReference type="GO" id="GO:0003700">
    <property type="term" value="F:DNA-binding transcription factor activity"/>
    <property type="evidence" value="ECO:0007669"/>
    <property type="project" value="InterPro"/>
</dbReference>
<dbReference type="Proteomes" id="UP000274271">
    <property type="component" value="Unassembled WGS sequence"/>
</dbReference>
<dbReference type="AlphaFoldDB" id="A0A3P1CB07"/>
<organism evidence="5 6">
    <name type="scientific">Larkinella knui</name>
    <dbReference type="NCBI Taxonomy" id="2025310"/>
    <lineage>
        <taxon>Bacteria</taxon>
        <taxon>Pseudomonadati</taxon>
        <taxon>Bacteroidota</taxon>
        <taxon>Cytophagia</taxon>
        <taxon>Cytophagales</taxon>
        <taxon>Spirosomataceae</taxon>
        <taxon>Larkinella</taxon>
    </lineage>
</organism>
<dbReference type="InterPro" id="IPR018060">
    <property type="entry name" value="HTH_AraC"/>
</dbReference>
<dbReference type="SMART" id="SM00342">
    <property type="entry name" value="HTH_ARAC"/>
    <property type="match status" value="1"/>
</dbReference>
<dbReference type="PROSITE" id="PS01124">
    <property type="entry name" value="HTH_ARAC_FAMILY_2"/>
    <property type="match status" value="1"/>
</dbReference>
<dbReference type="EMBL" id="RQJP01000007">
    <property type="protein sequence ID" value="RRB10507.1"/>
    <property type="molecule type" value="Genomic_DNA"/>
</dbReference>
<keyword evidence="1" id="KW-0805">Transcription regulation</keyword>
<dbReference type="OrthoDB" id="643086at2"/>
<dbReference type="PANTHER" id="PTHR43280:SF32">
    <property type="entry name" value="TRANSCRIPTIONAL REGULATORY PROTEIN"/>
    <property type="match status" value="1"/>
</dbReference>
<proteinExistence type="predicted"/>
<evidence type="ECO:0000256" key="2">
    <source>
        <dbReference type="ARBA" id="ARBA00023125"/>
    </source>
</evidence>
<keyword evidence="2" id="KW-0238">DNA-binding</keyword>
<dbReference type="Pfam" id="PF12833">
    <property type="entry name" value="HTH_18"/>
    <property type="match status" value="1"/>
</dbReference>
<dbReference type="RefSeq" id="WP_124910517.1">
    <property type="nucleotide sequence ID" value="NZ_RQJP01000007.1"/>
</dbReference>
<evidence type="ECO:0000256" key="3">
    <source>
        <dbReference type="ARBA" id="ARBA00023163"/>
    </source>
</evidence>
<dbReference type="PANTHER" id="PTHR43280">
    <property type="entry name" value="ARAC-FAMILY TRANSCRIPTIONAL REGULATOR"/>
    <property type="match status" value="1"/>
</dbReference>
<dbReference type="InterPro" id="IPR009057">
    <property type="entry name" value="Homeodomain-like_sf"/>
</dbReference>
<gene>
    <name evidence="5" type="ORF">EHT87_30275</name>
</gene>
<reference evidence="5 6" key="1">
    <citation type="submission" date="2018-11" db="EMBL/GenBank/DDBJ databases">
        <authorList>
            <person name="Zhou Z."/>
            <person name="Wang G."/>
        </authorList>
    </citation>
    <scope>NUCLEOTIDE SEQUENCE [LARGE SCALE GENOMIC DNA]</scope>
    <source>
        <strain evidence="5 6">KCTC42998</strain>
    </source>
</reference>
<feature type="domain" description="HTH araC/xylS-type" evidence="4">
    <location>
        <begin position="194"/>
        <end position="299"/>
    </location>
</feature>
<sequence>MPESFIDIHSISELHQLYGVGKPKHPLITVVDLAKTQVNYRKKAASYRLSFYTIFCKQVNGTVKYGRSYYDFSEGSMMFTAPGQVITSRADSYAETGWGLFFHPDLIYNCSLGRRIKEYTFFYYEISEALHISQEEKDTLEACLQNIRKEYTQNIDKHTHTLIQSNIELLLNYCSRFYERQFYTRQKVSNDAVQQFEKLLNDYFAQPTLINTGLPSVAYFAEQMHLSPNYLSDLLHRFTGKTTQEYIHLQVVDKAKSLLWSTDQSVSEIAYALGFGYPSQFSRLFKNKTGYAPSEYRHLN</sequence>
<dbReference type="GO" id="GO:0043565">
    <property type="term" value="F:sequence-specific DNA binding"/>
    <property type="evidence" value="ECO:0007669"/>
    <property type="project" value="InterPro"/>
</dbReference>